<evidence type="ECO:0000256" key="7">
    <source>
        <dbReference type="ARBA" id="ARBA00022692"/>
    </source>
</evidence>
<name>A0A6G1GRX1_9PEZI</name>
<feature type="compositionally biased region" description="Polar residues" evidence="15">
    <location>
        <begin position="521"/>
        <end position="542"/>
    </location>
</feature>
<dbReference type="PANTHER" id="PTHR43047">
    <property type="entry name" value="TWO-COMPONENT HISTIDINE PROTEIN KINASE"/>
    <property type="match status" value="1"/>
</dbReference>
<keyword evidence="6" id="KW-0808">Transferase</keyword>
<feature type="compositionally biased region" description="Polar residues" evidence="15">
    <location>
        <begin position="475"/>
        <end position="513"/>
    </location>
</feature>
<dbReference type="GO" id="GO:0000155">
    <property type="term" value="F:phosphorelay sensor kinase activity"/>
    <property type="evidence" value="ECO:0007669"/>
    <property type="project" value="InterPro"/>
</dbReference>
<reference evidence="19" key="1">
    <citation type="journal article" date="2020" name="Stud. Mycol.">
        <title>101 Dothideomycetes genomes: a test case for predicting lifestyles and emergence of pathogens.</title>
        <authorList>
            <person name="Haridas S."/>
            <person name="Albert R."/>
            <person name="Binder M."/>
            <person name="Bloem J."/>
            <person name="Labutti K."/>
            <person name="Salamov A."/>
            <person name="Andreopoulos B."/>
            <person name="Baker S."/>
            <person name="Barry K."/>
            <person name="Bills G."/>
            <person name="Bluhm B."/>
            <person name="Cannon C."/>
            <person name="Castanera R."/>
            <person name="Culley D."/>
            <person name="Daum C."/>
            <person name="Ezra D."/>
            <person name="Gonzalez J."/>
            <person name="Henrissat B."/>
            <person name="Kuo A."/>
            <person name="Liang C."/>
            <person name="Lipzen A."/>
            <person name="Lutzoni F."/>
            <person name="Magnuson J."/>
            <person name="Mondo S."/>
            <person name="Nolan M."/>
            <person name="Ohm R."/>
            <person name="Pangilinan J."/>
            <person name="Park H.-J."/>
            <person name="Ramirez L."/>
            <person name="Alfaro M."/>
            <person name="Sun H."/>
            <person name="Tritt A."/>
            <person name="Yoshinaga Y."/>
            <person name="Zwiers L.-H."/>
            <person name="Turgeon B."/>
            <person name="Goodwin S."/>
            <person name="Spatafora J."/>
            <person name="Crous P."/>
            <person name="Grigoriev I."/>
        </authorList>
    </citation>
    <scope>NUCLEOTIDE SEQUENCE</scope>
    <source>
        <strain evidence="19">CBS 113979</strain>
    </source>
</reference>
<dbReference type="SUPFAM" id="SSF55781">
    <property type="entry name" value="GAF domain-like"/>
    <property type="match status" value="1"/>
</dbReference>
<dbReference type="InterPro" id="IPR003661">
    <property type="entry name" value="HisK_dim/P_dom"/>
</dbReference>
<evidence type="ECO:0000256" key="1">
    <source>
        <dbReference type="ARBA" id="ARBA00000085"/>
    </source>
</evidence>
<evidence type="ECO:0000256" key="8">
    <source>
        <dbReference type="ARBA" id="ARBA00022741"/>
    </source>
</evidence>
<feature type="coiled-coil region" evidence="14">
    <location>
        <begin position="1448"/>
        <end position="1507"/>
    </location>
</feature>
<evidence type="ECO:0000256" key="12">
    <source>
        <dbReference type="ARBA" id="ARBA00023136"/>
    </source>
</evidence>
<dbReference type="FunFam" id="3.40.50.2300:FF:000285">
    <property type="entry name" value="Putative sensor histidine kinase/response regulator"/>
    <property type="match status" value="1"/>
</dbReference>
<keyword evidence="7" id="KW-0812">Transmembrane</keyword>
<dbReference type="Pfam" id="PF00512">
    <property type="entry name" value="HisKA"/>
    <property type="match status" value="1"/>
</dbReference>
<dbReference type="Pfam" id="PF00072">
    <property type="entry name" value="Response_reg"/>
    <property type="match status" value="1"/>
</dbReference>
<dbReference type="Pfam" id="PF13185">
    <property type="entry name" value="GAF_2"/>
    <property type="match status" value="1"/>
</dbReference>
<dbReference type="PROSITE" id="PS50109">
    <property type="entry name" value="HIS_KIN"/>
    <property type="match status" value="1"/>
</dbReference>
<dbReference type="CDD" id="cd16922">
    <property type="entry name" value="HATPase_EvgS-ArcB-TorS-like"/>
    <property type="match status" value="1"/>
</dbReference>
<dbReference type="FunFam" id="3.30.450.40:FF:000044">
    <property type="entry name" value="Putative sensor histidine kinase/response regulator"/>
    <property type="match status" value="1"/>
</dbReference>
<dbReference type="InterPro" id="IPR036097">
    <property type="entry name" value="HisK_dim/P_sf"/>
</dbReference>
<keyword evidence="9" id="KW-0418">Kinase</keyword>
<dbReference type="InterPro" id="IPR041664">
    <property type="entry name" value="AAA_16"/>
</dbReference>
<dbReference type="SMART" id="SM00065">
    <property type="entry name" value="GAF"/>
    <property type="match status" value="1"/>
</dbReference>
<evidence type="ECO:0000256" key="6">
    <source>
        <dbReference type="ARBA" id="ARBA00022679"/>
    </source>
</evidence>
<evidence type="ECO:0000256" key="5">
    <source>
        <dbReference type="ARBA" id="ARBA00022553"/>
    </source>
</evidence>
<accession>A0A6G1GRX1</accession>
<keyword evidence="5 13" id="KW-0597">Phosphoprotein</keyword>
<dbReference type="SMART" id="SM00387">
    <property type="entry name" value="HATPase_c"/>
    <property type="match status" value="1"/>
</dbReference>
<dbReference type="SUPFAM" id="SSF52172">
    <property type="entry name" value="CheY-like"/>
    <property type="match status" value="1"/>
</dbReference>
<dbReference type="SUPFAM" id="SSF52540">
    <property type="entry name" value="P-loop containing nucleoside triphosphate hydrolases"/>
    <property type="match status" value="1"/>
</dbReference>
<dbReference type="Gene3D" id="3.30.450.40">
    <property type="match status" value="1"/>
</dbReference>
<keyword evidence="20" id="KW-1185">Reference proteome</keyword>
<feature type="region of interest" description="Disordered" evidence="15">
    <location>
        <begin position="45"/>
        <end position="86"/>
    </location>
</feature>
<dbReference type="SUPFAM" id="SSF55874">
    <property type="entry name" value="ATPase domain of HSP90 chaperone/DNA topoisomerase II/histidine kinase"/>
    <property type="match status" value="1"/>
</dbReference>
<dbReference type="InterPro" id="IPR011009">
    <property type="entry name" value="Kinase-like_dom_sf"/>
</dbReference>
<feature type="compositionally biased region" description="Polar residues" evidence="15">
    <location>
        <begin position="2303"/>
        <end position="2315"/>
    </location>
</feature>
<dbReference type="CDD" id="cd00082">
    <property type="entry name" value="HisKA"/>
    <property type="match status" value="1"/>
</dbReference>
<dbReference type="EMBL" id="ML977174">
    <property type="protein sequence ID" value="KAF1983499.1"/>
    <property type="molecule type" value="Genomic_DNA"/>
</dbReference>
<dbReference type="CDD" id="cd17546">
    <property type="entry name" value="REC_hyHK_CKI1_RcsC-like"/>
    <property type="match status" value="1"/>
</dbReference>
<evidence type="ECO:0000256" key="9">
    <source>
        <dbReference type="ARBA" id="ARBA00022777"/>
    </source>
</evidence>
<dbReference type="InterPro" id="IPR001789">
    <property type="entry name" value="Sig_transdc_resp-reg_receiver"/>
</dbReference>
<keyword evidence="12" id="KW-0472">Membrane</keyword>
<dbReference type="InterPro" id="IPR004358">
    <property type="entry name" value="Sig_transdc_His_kin-like_C"/>
</dbReference>
<evidence type="ECO:0000256" key="13">
    <source>
        <dbReference type="PROSITE-ProRule" id="PRU00169"/>
    </source>
</evidence>
<dbReference type="OrthoDB" id="60033at2759"/>
<dbReference type="FunFam" id="3.30.565.10:FF:000010">
    <property type="entry name" value="Sensor histidine kinase RcsC"/>
    <property type="match status" value="1"/>
</dbReference>
<comment type="subcellular location">
    <subcellularLocation>
        <location evidence="2">Cell membrane</location>
        <topology evidence="2">Multi-pass membrane protein</topology>
    </subcellularLocation>
</comment>
<dbReference type="InterPro" id="IPR011006">
    <property type="entry name" value="CheY-like_superfamily"/>
</dbReference>
<evidence type="ECO:0000256" key="10">
    <source>
        <dbReference type="ARBA" id="ARBA00022840"/>
    </source>
</evidence>
<dbReference type="Gene3D" id="1.10.287.130">
    <property type="match status" value="1"/>
</dbReference>
<feature type="domain" description="Histidine kinase" evidence="17">
    <location>
        <begin position="1878"/>
        <end position="2100"/>
    </location>
</feature>
<dbReference type="Pfam" id="PF13191">
    <property type="entry name" value="AAA_16"/>
    <property type="match status" value="1"/>
</dbReference>
<dbReference type="InterPro" id="IPR003594">
    <property type="entry name" value="HATPase_dom"/>
</dbReference>
<keyword evidence="8" id="KW-0547">Nucleotide-binding</keyword>
<dbReference type="GO" id="GO:0005886">
    <property type="term" value="C:plasma membrane"/>
    <property type="evidence" value="ECO:0007669"/>
    <property type="project" value="UniProtKB-SubCell"/>
</dbReference>
<evidence type="ECO:0000256" key="4">
    <source>
        <dbReference type="ARBA" id="ARBA00022475"/>
    </source>
</evidence>
<evidence type="ECO:0000256" key="15">
    <source>
        <dbReference type="SAM" id="MobiDB-lite"/>
    </source>
</evidence>
<dbReference type="Gene3D" id="1.10.510.10">
    <property type="entry name" value="Transferase(Phosphotransferase) domain 1"/>
    <property type="match status" value="1"/>
</dbReference>
<evidence type="ECO:0000259" key="16">
    <source>
        <dbReference type="PROSITE" id="PS50011"/>
    </source>
</evidence>
<keyword evidence="4" id="KW-1003">Cell membrane</keyword>
<dbReference type="FunFam" id="1.10.510.10:FF:000579">
    <property type="entry name" value="Sensor histidine kinase/response regulator, putative"/>
    <property type="match status" value="1"/>
</dbReference>
<dbReference type="SUPFAM" id="SSF47384">
    <property type="entry name" value="Homodimeric domain of signal transducing histidine kinase"/>
    <property type="match status" value="1"/>
</dbReference>
<evidence type="ECO:0000259" key="17">
    <source>
        <dbReference type="PROSITE" id="PS50109"/>
    </source>
</evidence>
<feature type="domain" description="Response regulatory" evidence="18">
    <location>
        <begin position="2147"/>
        <end position="2270"/>
    </location>
</feature>
<dbReference type="PANTHER" id="PTHR43047:SF46">
    <property type="entry name" value="HISTIDINE KINASE_RESPONSE REGULATOR, PUTATIVE (AFU_ORTHOLOGUE AFUA_3G12550)-RELATED"/>
    <property type="match status" value="1"/>
</dbReference>
<dbReference type="PROSITE" id="PS50011">
    <property type="entry name" value="PROTEIN_KINASE_DOM"/>
    <property type="match status" value="1"/>
</dbReference>
<dbReference type="PROSITE" id="PS50110">
    <property type="entry name" value="RESPONSE_REGULATORY"/>
    <property type="match status" value="1"/>
</dbReference>
<dbReference type="SUPFAM" id="SSF56112">
    <property type="entry name" value="Protein kinase-like (PK-like)"/>
    <property type="match status" value="1"/>
</dbReference>
<dbReference type="SMART" id="SM00388">
    <property type="entry name" value="HisKA"/>
    <property type="match status" value="1"/>
</dbReference>
<feature type="compositionally biased region" description="Low complexity" evidence="15">
    <location>
        <begin position="66"/>
        <end position="84"/>
    </location>
</feature>
<dbReference type="GO" id="GO:0005524">
    <property type="term" value="F:ATP binding"/>
    <property type="evidence" value="ECO:0007669"/>
    <property type="project" value="UniProtKB-KW"/>
</dbReference>
<dbReference type="Gene3D" id="3.30.565.10">
    <property type="entry name" value="Histidine kinase-like ATPase, C-terminal domain"/>
    <property type="match status" value="1"/>
</dbReference>
<dbReference type="Proteomes" id="UP000800041">
    <property type="component" value="Unassembled WGS sequence"/>
</dbReference>
<dbReference type="SMART" id="SM00448">
    <property type="entry name" value="REC"/>
    <property type="match status" value="1"/>
</dbReference>
<dbReference type="PRINTS" id="PR00344">
    <property type="entry name" value="BCTRLSENSOR"/>
</dbReference>
<dbReference type="InterPro" id="IPR027417">
    <property type="entry name" value="P-loop_NTPase"/>
</dbReference>
<keyword evidence="10" id="KW-0067">ATP-binding</keyword>
<feature type="region of interest" description="Disordered" evidence="15">
    <location>
        <begin position="466"/>
        <end position="550"/>
    </location>
</feature>
<evidence type="ECO:0000256" key="3">
    <source>
        <dbReference type="ARBA" id="ARBA00012438"/>
    </source>
</evidence>
<dbReference type="InterPro" id="IPR036890">
    <property type="entry name" value="HATPase_C_sf"/>
</dbReference>
<gene>
    <name evidence="19" type="ORF">K402DRAFT_382601</name>
</gene>
<dbReference type="Pfam" id="PF02518">
    <property type="entry name" value="HATPase_c"/>
    <property type="match status" value="1"/>
</dbReference>
<dbReference type="GO" id="GO:0009927">
    <property type="term" value="F:histidine phosphotransfer kinase activity"/>
    <property type="evidence" value="ECO:0007669"/>
    <property type="project" value="TreeGrafter"/>
</dbReference>
<evidence type="ECO:0000256" key="11">
    <source>
        <dbReference type="ARBA" id="ARBA00022989"/>
    </source>
</evidence>
<feature type="region of interest" description="Disordered" evidence="15">
    <location>
        <begin position="2300"/>
        <end position="2345"/>
    </location>
</feature>
<evidence type="ECO:0000256" key="14">
    <source>
        <dbReference type="SAM" id="Coils"/>
    </source>
</evidence>
<dbReference type="InterPro" id="IPR000719">
    <property type="entry name" value="Prot_kinase_dom"/>
</dbReference>
<sequence length="2345" mass="260472">MADEPAILFERLLEIPGYTWYPDFAPFHSSYDNWHFFGHRDASAERRPSSRHSPARSSNKSTDTRPSLGSHNSTSSNSPSTSSSVIETPKLEKLDFNSNEFTWTNKVVARVSEHGVRLKREYQLLTKQLSKSDPDFRHFPRPIEIVHLAPSLTSPKPLTVLIVEAPGPNYMRELAELGPNVYVKDPVDTSFKKHSKKPTPIPLFLFLDFAIGATEACEILHNGNQMVHGEIRADAFHFNTETGAVKMINFGSGARSFENGLSSAGWSSLSRQKGIKHKLQFISPEQTGRLPAEPDARTDIYSLGVLFYSMLTGEMPFEGNTPLDIMQNLLSRRIPAVASKRVDLPNCLPAVIQKMTAKNIEERYKSTSGLKHDLVLIRQMLCEADQDGLDNFNIATKDVSAFFRLPTHLIGRTKERQTILDVIEAVSSRLQHAPSLSKKLTSLSSNSTVSDPRADALILDDLLSDSTSSRGSERVNGTVTGSISGQVENQRSGDSLPTSQSPANEASSSQNSMRGPDGRASLSQFSMDPSSSAERTVSSGLQGPTDGPSLLMRNAQKLKRKGRCEVISIHGLAGQGKSALVRSIQTTARRHGFFASAKFDQVKKSPYEAPLRLMSSVIRQVFSQANVNTEFHNNIRALIGPVWKDLHSYLDLPPWMLDAGRAPNNDTDARSTRRASSPNIHCGGKGHTAADWLRTGASNKSSRFQSLYLNVLRILSVQTLICFCLDDLQFADEESLDLILRMVANKIPIVLILTYREKEQIHEKMMNMMRAHTSIELDPFTEDETAELVSLTMHRLKEYVLPLVAVIQERTSGNPFFVREMLNTAYRKRCVYYDLKAASWAFDLDKIFSEFESDSYNSQISSDFVMKRLEELPSATRALLAWASLIGTTFSFSLVQHCMNEHPFTATDHRERRKSDIDPVAGLHAALSAFIIMPGGNDDRYRFAHDRYLQAAVGLCHGKEEEMHFVIAKNMVEHDFRDNTTTSSKALYVRSRHVCLAIDIIKAKVKTRAPYRDLLYQSAEFACDSGARSTGLFYFTHCLKLLQDDPWNEKNPDVNYEETLTLYTRTAECFWYETMFEKTLGLLQVIFERAKDAVDRAPAWVIQSRVYAARGDSYTSAQTIRDGLADLGFHIPDPTWEQCDTDYHQLVARLGSMDIDKLIEQSASTCPCLSTMGPLLVELISSAFWSDSLLFFQTSLSMVKLHLDDGTFSQVGLGYLHLGTVAAGRFSDVRKGVELGNIALRFFDKFQSDHFTAGRGYTLHALFMGHLQSHMLESITVLNRAMESTVLAGDRILSMLNLGIVAAFKVWTSHDMAEIEAWVNDVPAEFTNWQDDLRGGTFLIACRQYSRALQGKTMVNIADRVLCDEEHETADYLNFIDSKASNPKRPKTLYMSYKMVILFRYGHWRRCIHVGEKIAEMSESIFCMRYTYSAHFYLSLSYIAAIRDSPAREDREELLRRIESNLAKLRIAGSVTDVNYRAWISMVEAELAELKADYATAIEKYEAALDHCEIHSFTLDEALAYELYGEALMRRGAMRPARRILRECIGSYRNCGASGKAQDVQTKHEYLLRGTSGLVVADAGCQTDGVDTGNTTSRLQENEEQTVRDLGVESTEDRTSAWIGPVVNNGLSKTQSLDPSGNNPSGFAAAGLDMIDLTSIIESTQVMSSELQVDKLLSKMTEIILESTAAELGAIVVEDDSVGWSVAAVGTPDGITSFSDSQGLETVDDQVARQVTNYVLRFKESVFCPNLLEDERFSNVTDHYLKRNPDGKAIICLPILHGDKVLLGSIYVEGPPNSFSERNLTVLRLLVSQISISLANALLFKRVERVSASNKSMVQAQKRSLTQAREAELKAKEAEASAIRNMKLKEEAARAKSMFLANVSHELRTPLNGVIGMSELLKSSKLTAEQENYADSIRVCADTLLSIINDLLDFTKLEAGKMKMFSVPMSLTETISEVVRALSYTNMERGLKTIENLNLDSELYVLGDPVRIHQLIMNLLSNAYKFTSKGIVTVTVNIDREDNNSIDVTCSVADTGIGISEEQRQKLFLPFSQVENSSSRSFGGTGLGLSICKAIIENVMGGRIWLESTPGVGTTVSFSLTFQKVTPGETTPGPKSNREPDLMAHFSTQDTADPHSPSFVDLSQIPREEIKVCIAEDNLINQKIALSFVKKLGFKCEAHGDGQQAIDALEKAIDEGNPFHLVLMDVQMPVLDGYDATREIRKHPNPLIRHILVIAMTASAIRGDREKCLEAGMNNYLAKPVRAQTLKTMLESYLSQAAEAMPNLQQDTALIAKQAVADATKEVAATGESTALPTRTTGAGSPDRPRARKMSTVKAIPHSGDQGGEVAGK</sequence>
<dbReference type="InterPro" id="IPR005467">
    <property type="entry name" value="His_kinase_dom"/>
</dbReference>
<dbReference type="EC" id="2.7.13.3" evidence="3"/>
<proteinExistence type="predicted"/>
<protein>
    <recommendedName>
        <fullName evidence="3">histidine kinase</fullName>
        <ecNumber evidence="3">2.7.13.3</ecNumber>
    </recommendedName>
</protein>
<feature type="domain" description="Protein kinase" evidence="16">
    <location>
        <begin position="71"/>
        <end position="375"/>
    </location>
</feature>
<evidence type="ECO:0000313" key="20">
    <source>
        <dbReference type="Proteomes" id="UP000800041"/>
    </source>
</evidence>
<feature type="modified residue" description="4-aspartylphosphate" evidence="13">
    <location>
        <position position="2201"/>
    </location>
</feature>
<dbReference type="SMART" id="SM00220">
    <property type="entry name" value="S_TKc"/>
    <property type="match status" value="1"/>
</dbReference>
<dbReference type="FunFam" id="1.10.287.130:FF:000003">
    <property type="entry name" value="Histidine kinase"/>
    <property type="match status" value="1"/>
</dbReference>
<dbReference type="Pfam" id="PF00069">
    <property type="entry name" value="Pkinase"/>
    <property type="match status" value="1"/>
</dbReference>
<organism evidence="19 20">
    <name type="scientific">Aulographum hederae CBS 113979</name>
    <dbReference type="NCBI Taxonomy" id="1176131"/>
    <lineage>
        <taxon>Eukaryota</taxon>
        <taxon>Fungi</taxon>
        <taxon>Dikarya</taxon>
        <taxon>Ascomycota</taxon>
        <taxon>Pezizomycotina</taxon>
        <taxon>Dothideomycetes</taxon>
        <taxon>Pleosporomycetidae</taxon>
        <taxon>Aulographales</taxon>
        <taxon>Aulographaceae</taxon>
    </lineage>
</organism>
<dbReference type="InterPro" id="IPR003018">
    <property type="entry name" value="GAF"/>
</dbReference>
<keyword evidence="14" id="KW-0175">Coiled coil</keyword>
<evidence type="ECO:0000259" key="18">
    <source>
        <dbReference type="PROSITE" id="PS50110"/>
    </source>
</evidence>
<dbReference type="InterPro" id="IPR029016">
    <property type="entry name" value="GAF-like_dom_sf"/>
</dbReference>
<keyword evidence="11" id="KW-1133">Transmembrane helix</keyword>
<comment type="catalytic activity">
    <reaction evidence="1">
        <text>ATP + protein L-histidine = ADP + protein N-phospho-L-histidine.</text>
        <dbReference type="EC" id="2.7.13.3"/>
    </reaction>
</comment>
<dbReference type="Gene3D" id="3.40.50.2300">
    <property type="match status" value="1"/>
</dbReference>
<evidence type="ECO:0000256" key="2">
    <source>
        <dbReference type="ARBA" id="ARBA00004651"/>
    </source>
</evidence>
<evidence type="ECO:0000313" key="19">
    <source>
        <dbReference type="EMBL" id="KAF1983499.1"/>
    </source>
</evidence>